<protein>
    <submittedName>
        <fullName evidence="2">Uncharacterized protein</fullName>
    </submittedName>
</protein>
<evidence type="ECO:0000256" key="1">
    <source>
        <dbReference type="SAM" id="Phobius"/>
    </source>
</evidence>
<accession>A0A5C2RQB4</accession>
<dbReference type="AlphaFoldDB" id="A0A5C2RQB4"/>
<evidence type="ECO:0000313" key="3">
    <source>
        <dbReference type="Proteomes" id="UP000313359"/>
    </source>
</evidence>
<evidence type="ECO:0000313" key="2">
    <source>
        <dbReference type="EMBL" id="RPD53350.1"/>
    </source>
</evidence>
<name>A0A5C2RQB4_9APHY</name>
<dbReference type="Proteomes" id="UP000313359">
    <property type="component" value="Unassembled WGS sequence"/>
</dbReference>
<sequence>MDSLKSSGGPELSTQQERRPFAVLLSDQELTAIFCSFIAHSLLIRSRGGNSSSIALAANVIVVTADYANAACAHIFIACMHGFFFISSTLMGAFVIAQLISTIAAR</sequence>
<keyword evidence="3" id="KW-1185">Reference proteome</keyword>
<feature type="transmembrane region" description="Helical" evidence="1">
    <location>
        <begin position="56"/>
        <end position="77"/>
    </location>
</feature>
<gene>
    <name evidence="2" type="ORF">L227DRAFT_617103</name>
</gene>
<keyword evidence="1" id="KW-0472">Membrane</keyword>
<feature type="transmembrane region" description="Helical" evidence="1">
    <location>
        <begin position="83"/>
        <end position="105"/>
    </location>
</feature>
<organism evidence="2 3">
    <name type="scientific">Lentinus tigrinus ALCF2SS1-6</name>
    <dbReference type="NCBI Taxonomy" id="1328759"/>
    <lineage>
        <taxon>Eukaryota</taxon>
        <taxon>Fungi</taxon>
        <taxon>Dikarya</taxon>
        <taxon>Basidiomycota</taxon>
        <taxon>Agaricomycotina</taxon>
        <taxon>Agaricomycetes</taxon>
        <taxon>Polyporales</taxon>
        <taxon>Polyporaceae</taxon>
        <taxon>Lentinus</taxon>
    </lineage>
</organism>
<proteinExistence type="predicted"/>
<dbReference type="EMBL" id="ML122324">
    <property type="protein sequence ID" value="RPD53350.1"/>
    <property type="molecule type" value="Genomic_DNA"/>
</dbReference>
<keyword evidence="1" id="KW-1133">Transmembrane helix</keyword>
<keyword evidence="1" id="KW-0812">Transmembrane</keyword>
<reference evidence="2" key="1">
    <citation type="journal article" date="2018" name="Genome Biol. Evol.">
        <title>Genomics and development of Lentinus tigrinus, a white-rot wood-decaying mushroom with dimorphic fruiting bodies.</title>
        <authorList>
            <person name="Wu B."/>
            <person name="Xu Z."/>
            <person name="Knudson A."/>
            <person name="Carlson A."/>
            <person name="Chen N."/>
            <person name="Kovaka S."/>
            <person name="LaButti K."/>
            <person name="Lipzen A."/>
            <person name="Pennachio C."/>
            <person name="Riley R."/>
            <person name="Schakwitz W."/>
            <person name="Umezawa K."/>
            <person name="Ohm R.A."/>
            <person name="Grigoriev I.V."/>
            <person name="Nagy L.G."/>
            <person name="Gibbons J."/>
            <person name="Hibbett D."/>
        </authorList>
    </citation>
    <scope>NUCLEOTIDE SEQUENCE [LARGE SCALE GENOMIC DNA]</scope>
    <source>
        <strain evidence="2">ALCF2SS1-6</strain>
    </source>
</reference>